<evidence type="ECO:0000256" key="5">
    <source>
        <dbReference type="SAM" id="SignalP"/>
    </source>
</evidence>
<dbReference type="InterPro" id="IPR013766">
    <property type="entry name" value="Thioredoxin_domain"/>
</dbReference>
<dbReference type="RefSeq" id="WP_205111392.1">
    <property type="nucleotide sequence ID" value="NZ_JACJJL010000027.1"/>
</dbReference>
<comment type="subcellular location">
    <subcellularLocation>
        <location evidence="1">Cell envelope</location>
    </subcellularLocation>
</comment>
<evidence type="ECO:0000313" key="7">
    <source>
        <dbReference type="EMBL" id="MBM6662713.1"/>
    </source>
</evidence>
<dbReference type="PANTHER" id="PTHR42852:SF6">
    <property type="entry name" value="THIOL:DISULFIDE INTERCHANGE PROTEIN DSBE"/>
    <property type="match status" value="1"/>
</dbReference>
<proteinExistence type="predicted"/>
<keyword evidence="2" id="KW-0201">Cytochrome c-type biogenesis</keyword>
<protein>
    <submittedName>
        <fullName evidence="7">TlpA family protein disulfide reductase</fullName>
    </submittedName>
</protein>
<reference evidence="7 8" key="1">
    <citation type="journal article" date="2021" name="Sci. Rep.">
        <title>The distribution of antibiotic resistance genes in chicken gut microbiota commensals.</title>
        <authorList>
            <person name="Juricova H."/>
            <person name="Matiasovicova J."/>
            <person name="Kubasova T."/>
            <person name="Cejkova D."/>
            <person name="Rychlik I."/>
        </authorList>
    </citation>
    <scope>NUCLEOTIDE SEQUENCE [LARGE SCALE GENOMIC DNA]</scope>
    <source>
        <strain evidence="7 8">An819</strain>
    </source>
</reference>
<gene>
    <name evidence="7" type="ORF">H6B30_13310</name>
</gene>
<accession>A0A938WPQ9</accession>
<dbReference type="InterPro" id="IPR050553">
    <property type="entry name" value="Thioredoxin_ResA/DsbE_sf"/>
</dbReference>
<sequence length="194" mass="21249">MTIFRRISVMAVAMLCLNSCVVGAEPATDTDKYDSQLLQPGAMATDFTIADPARPEPIKLSSLRGHYVVLEFWASWCPDCRKTTPDVVALYKEYAPLGVEFVGVSFDTDSAAWRRYVEANGMEWLQYSELKKWKAGTTLDSPYRVNWIPTFYLVDPEGRIAAGSVATDKIKAALEALKPTLTAATGGNAAEAGK</sequence>
<keyword evidence="5" id="KW-0732">Signal</keyword>
<evidence type="ECO:0000256" key="1">
    <source>
        <dbReference type="ARBA" id="ARBA00004196"/>
    </source>
</evidence>
<dbReference type="AlphaFoldDB" id="A0A938WPQ9"/>
<dbReference type="Proteomes" id="UP000764045">
    <property type="component" value="Unassembled WGS sequence"/>
</dbReference>
<evidence type="ECO:0000259" key="6">
    <source>
        <dbReference type="PROSITE" id="PS51352"/>
    </source>
</evidence>
<dbReference type="InterPro" id="IPR036249">
    <property type="entry name" value="Thioredoxin-like_sf"/>
</dbReference>
<evidence type="ECO:0000256" key="2">
    <source>
        <dbReference type="ARBA" id="ARBA00022748"/>
    </source>
</evidence>
<feature type="domain" description="Thioredoxin" evidence="6">
    <location>
        <begin position="38"/>
        <end position="179"/>
    </location>
</feature>
<organism evidence="7 8">
    <name type="scientific">Marseilla massiliensis</name>
    <dbReference type="NCBI Taxonomy" id="1841864"/>
    <lineage>
        <taxon>Bacteria</taxon>
        <taxon>Pseudomonadati</taxon>
        <taxon>Bacteroidota</taxon>
        <taxon>Bacteroidia</taxon>
        <taxon>Bacteroidales</taxon>
        <taxon>Prevotellaceae</taxon>
        <taxon>Marseilla</taxon>
    </lineage>
</organism>
<dbReference type="PANTHER" id="PTHR42852">
    <property type="entry name" value="THIOL:DISULFIDE INTERCHANGE PROTEIN DSBE"/>
    <property type="match status" value="1"/>
</dbReference>
<dbReference type="PROSITE" id="PS51352">
    <property type="entry name" value="THIOREDOXIN_2"/>
    <property type="match status" value="1"/>
</dbReference>
<dbReference type="CDD" id="cd02966">
    <property type="entry name" value="TlpA_like_family"/>
    <property type="match status" value="1"/>
</dbReference>
<comment type="caution">
    <text evidence="7">The sequence shown here is derived from an EMBL/GenBank/DDBJ whole genome shotgun (WGS) entry which is preliminary data.</text>
</comment>
<keyword evidence="4" id="KW-0676">Redox-active center</keyword>
<dbReference type="EMBL" id="JACJJL010000027">
    <property type="protein sequence ID" value="MBM6662713.1"/>
    <property type="molecule type" value="Genomic_DNA"/>
</dbReference>
<keyword evidence="8" id="KW-1185">Reference proteome</keyword>
<feature type="signal peptide" evidence="5">
    <location>
        <begin position="1"/>
        <end position="24"/>
    </location>
</feature>
<evidence type="ECO:0000313" key="8">
    <source>
        <dbReference type="Proteomes" id="UP000764045"/>
    </source>
</evidence>
<dbReference type="InterPro" id="IPR000866">
    <property type="entry name" value="AhpC/TSA"/>
</dbReference>
<dbReference type="SUPFAM" id="SSF52833">
    <property type="entry name" value="Thioredoxin-like"/>
    <property type="match status" value="1"/>
</dbReference>
<dbReference type="Gene3D" id="3.40.30.10">
    <property type="entry name" value="Glutaredoxin"/>
    <property type="match status" value="1"/>
</dbReference>
<feature type="chain" id="PRO_5037013253" evidence="5">
    <location>
        <begin position="25"/>
        <end position="194"/>
    </location>
</feature>
<name>A0A938WPQ9_9BACT</name>
<evidence type="ECO:0000256" key="4">
    <source>
        <dbReference type="ARBA" id="ARBA00023284"/>
    </source>
</evidence>
<keyword evidence="3" id="KW-1015">Disulfide bond</keyword>
<dbReference type="GO" id="GO:0017004">
    <property type="term" value="P:cytochrome complex assembly"/>
    <property type="evidence" value="ECO:0007669"/>
    <property type="project" value="UniProtKB-KW"/>
</dbReference>
<dbReference type="GO" id="GO:0030313">
    <property type="term" value="C:cell envelope"/>
    <property type="evidence" value="ECO:0007669"/>
    <property type="project" value="UniProtKB-SubCell"/>
</dbReference>
<dbReference type="Pfam" id="PF00578">
    <property type="entry name" value="AhpC-TSA"/>
    <property type="match status" value="1"/>
</dbReference>
<evidence type="ECO:0000256" key="3">
    <source>
        <dbReference type="ARBA" id="ARBA00023157"/>
    </source>
</evidence>